<evidence type="ECO:0000313" key="3">
    <source>
        <dbReference type="Proteomes" id="UP000070133"/>
    </source>
</evidence>
<feature type="region of interest" description="Disordered" evidence="1">
    <location>
        <begin position="70"/>
        <end position="97"/>
    </location>
</feature>
<evidence type="ECO:0000313" key="2">
    <source>
        <dbReference type="EMBL" id="KXS99022.1"/>
    </source>
</evidence>
<name>A0A139H9B4_9PEZI</name>
<dbReference type="Proteomes" id="UP000070133">
    <property type="component" value="Unassembled WGS sequence"/>
</dbReference>
<comment type="caution">
    <text evidence="2">The sequence shown here is derived from an EMBL/GenBank/DDBJ whole genome shotgun (WGS) entry which is preliminary data.</text>
</comment>
<evidence type="ECO:0000256" key="1">
    <source>
        <dbReference type="SAM" id="MobiDB-lite"/>
    </source>
</evidence>
<keyword evidence="3" id="KW-1185">Reference proteome</keyword>
<reference evidence="2 3" key="1">
    <citation type="submission" date="2015-07" db="EMBL/GenBank/DDBJ databases">
        <title>Comparative genomics of the Sigatoka disease complex on banana suggests a link between parallel evolutionary changes in Pseudocercospora fijiensis and Pseudocercospora eumusae and increased virulence on the banana host.</title>
        <authorList>
            <person name="Chang T.-C."/>
            <person name="Salvucci A."/>
            <person name="Crous P.W."/>
            <person name="Stergiopoulos I."/>
        </authorList>
    </citation>
    <scope>NUCLEOTIDE SEQUENCE [LARGE SCALE GENOMIC DNA]</scope>
    <source>
        <strain evidence="2 3">CBS 114824</strain>
    </source>
</reference>
<dbReference type="AlphaFoldDB" id="A0A139H9B4"/>
<accession>A0A139H9B4</accession>
<dbReference type="EMBL" id="LFZN01000101">
    <property type="protein sequence ID" value="KXS99022.1"/>
    <property type="molecule type" value="Genomic_DNA"/>
</dbReference>
<feature type="compositionally biased region" description="Polar residues" evidence="1">
    <location>
        <begin position="86"/>
        <end position="97"/>
    </location>
</feature>
<proteinExistence type="predicted"/>
<protein>
    <submittedName>
        <fullName evidence="2">Uncharacterized protein</fullName>
    </submittedName>
</protein>
<gene>
    <name evidence="2" type="ORF">AC578_6143</name>
</gene>
<dbReference type="OrthoDB" id="25921at2759"/>
<sequence length="241" mass="26721">MAMTLSVRPMPLLPLELSVTATSQGVHVFTTSSQREIQEPYDTLELSHAYRDTEGHQDVRTKLTAYSDFDGSSDGAGKNARHDMKSSTGYNENSRATTSHTLKRFSNNTVSDQARAHLGDVVILLDGRNPSQVNNSLASVRDKARLLFILFAELALEIPAMKAPGTFAIFLWSTADSDPHRPIIIDLGSIQTWEDRLPNWAKPSLCSEAVKHQLGRETQLVSVPNIAFLSSGQYRLTRRII</sequence>
<organism evidence="2 3">
    <name type="scientific">Pseudocercospora eumusae</name>
    <dbReference type="NCBI Taxonomy" id="321146"/>
    <lineage>
        <taxon>Eukaryota</taxon>
        <taxon>Fungi</taxon>
        <taxon>Dikarya</taxon>
        <taxon>Ascomycota</taxon>
        <taxon>Pezizomycotina</taxon>
        <taxon>Dothideomycetes</taxon>
        <taxon>Dothideomycetidae</taxon>
        <taxon>Mycosphaerellales</taxon>
        <taxon>Mycosphaerellaceae</taxon>
        <taxon>Pseudocercospora</taxon>
    </lineage>
</organism>